<sequence length="268" mass="28577">MDPNRLFSEEDIQMVKQALISIGSAPVTLAPFSHQTQNRPLRARLPAPAPGGPLLVHTFQFGCSGGGGGAARGGAGAVAVAVYHPVRNRSHVNTWCGCRSSQRLDAVPVGVGKEPVVPGASPAAWRYPNVLVPNHGWHRWPLAAWQNRARSFSLLPRQAVPERPAGAARRPLCPKELPSDLGSGGTSCFTSRNPSPAFSPSPSRVTSSCNVPADRMPQPGNPGLFLRKEEGPGLPEPLTDVCGKGLPHLPNRQLPFSFSRARDGRNRP</sequence>
<dbReference type="Proteomes" id="UP001652583">
    <property type="component" value="Chromosome A1"/>
</dbReference>
<evidence type="ECO:0000313" key="2">
    <source>
        <dbReference type="Proteomes" id="UP001652583"/>
    </source>
</evidence>
<reference evidence="3" key="1">
    <citation type="submission" date="2025-08" db="UniProtKB">
        <authorList>
            <consortium name="RefSeq"/>
        </authorList>
    </citation>
    <scope>IDENTIFICATION</scope>
    <source>
        <tissue evidence="3">Blood</tissue>
    </source>
</reference>
<dbReference type="RefSeq" id="XP_053057009.1">
    <property type="nucleotide sequence ID" value="XM_053201034.1"/>
</dbReference>
<feature type="region of interest" description="Disordered" evidence="1">
    <location>
        <begin position="163"/>
        <end position="268"/>
    </location>
</feature>
<proteinExistence type="predicted"/>
<evidence type="ECO:0000256" key="1">
    <source>
        <dbReference type="SAM" id="MobiDB-lite"/>
    </source>
</evidence>
<feature type="compositionally biased region" description="Polar residues" evidence="1">
    <location>
        <begin position="186"/>
        <end position="210"/>
    </location>
</feature>
<keyword evidence="2" id="KW-1185">Reference proteome</keyword>
<evidence type="ECO:0000313" key="3">
    <source>
        <dbReference type="RefSeq" id="XP_053057009.1"/>
    </source>
</evidence>
<name>A0ABM3NC55_ACIJB</name>
<protein>
    <submittedName>
        <fullName evidence="3">Uncharacterized protein LOC113601150</fullName>
    </submittedName>
</protein>
<dbReference type="GeneID" id="113601150"/>
<organism evidence="2 3">
    <name type="scientific">Acinonyx jubatus</name>
    <name type="common">Cheetah</name>
    <dbReference type="NCBI Taxonomy" id="32536"/>
    <lineage>
        <taxon>Eukaryota</taxon>
        <taxon>Metazoa</taxon>
        <taxon>Chordata</taxon>
        <taxon>Craniata</taxon>
        <taxon>Vertebrata</taxon>
        <taxon>Euteleostomi</taxon>
        <taxon>Mammalia</taxon>
        <taxon>Eutheria</taxon>
        <taxon>Laurasiatheria</taxon>
        <taxon>Carnivora</taxon>
        <taxon>Feliformia</taxon>
        <taxon>Felidae</taxon>
        <taxon>Felinae</taxon>
        <taxon>Acinonyx</taxon>
    </lineage>
</organism>
<gene>
    <name evidence="3" type="primary">LOC113601150</name>
</gene>
<accession>A0ABM3NC55</accession>